<gene>
    <name evidence="2" type="ORF">GEV02_20910</name>
</gene>
<keyword evidence="3" id="KW-1185">Reference proteome</keyword>
<keyword evidence="1" id="KW-0472">Membrane</keyword>
<reference evidence="2 3" key="1">
    <citation type="submission" date="2019-10" db="EMBL/GenBank/DDBJ databases">
        <title>Two novel species isolated from a subtropical stream in China.</title>
        <authorList>
            <person name="Lu H."/>
        </authorList>
    </citation>
    <scope>NUCLEOTIDE SEQUENCE [LARGE SCALE GENOMIC DNA]</scope>
    <source>
        <strain evidence="2 3">FT29W</strain>
    </source>
</reference>
<keyword evidence="1" id="KW-0812">Transmembrane</keyword>
<feature type="transmembrane region" description="Helical" evidence="1">
    <location>
        <begin position="113"/>
        <end position="134"/>
    </location>
</feature>
<name>A0A6A7N737_9BURK</name>
<feature type="transmembrane region" description="Helical" evidence="1">
    <location>
        <begin position="37"/>
        <end position="56"/>
    </location>
</feature>
<proteinExistence type="predicted"/>
<keyword evidence="1" id="KW-1133">Transmembrane helix</keyword>
<evidence type="ECO:0000313" key="2">
    <source>
        <dbReference type="EMBL" id="MQA40617.1"/>
    </source>
</evidence>
<evidence type="ECO:0000313" key="3">
    <source>
        <dbReference type="Proteomes" id="UP000440498"/>
    </source>
</evidence>
<dbReference type="RefSeq" id="WP_152839914.1">
    <property type="nucleotide sequence ID" value="NZ_WHUG01000009.1"/>
</dbReference>
<sequence length="138" mass="14833">MTALLTIARRTSAAIGIVFAMSALGGLMLGIRARSGAFLAIACMSAGFALTAGMWWHLSRNPSYRRQFMGLTLLSVCLVSGLALYSNLVYLLWGIGLPLDIGTVKAGKMGNAYWLPPLTLRYAVVCYVGLTHFASNKQ</sequence>
<feature type="transmembrane region" description="Helical" evidence="1">
    <location>
        <begin position="68"/>
        <end position="93"/>
    </location>
</feature>
<evidence type="ECO:0000256" key="1">
    <source>
        <dbReference type="SAM" id="Phobius"/>
    </source>
</evidence>
<accession>A0A6A7N737</accession>
<dbReference type="AlphaFoldDB" id="A0A6A7N737"/>
<feature type="transmembrane region" description="Helical" evidence="1">
    <location>
        <begin position="12"/>
        <end position="31"/>
    </location>
</feature>
<organism evidence="2 3">
    <name type="scientific">Rugamonas aquatica</name>
    <dbReference type="NCBI Taxonomy" id="2743357"/>
    <lineage>
        <taxon>Bacteria</taxon>
        <taxon>Pseudomonadati</taxon>
        <taxon>Pseudomonadota</taxon>
        <taxon>Betaproteobacteria</taxon>
        <taxon>Burkholderiales</taxon>
        <taxon>Oxalobacteraceae</taxon>
        <taxon>Telluria group</taxon>
        <taxon>Rugamonas</taxon>
    </lineage>
</organism>
<dbReference type="EMBL" id="WHUG01000009">
    <property type="protein sequence ID" value="MQA40617.1"/>
    <property type="molecule type" value="Genomic_DNA"/>
</dbReference>
<comment type="caution">
    <text evidence="2">The sequence shown here is derived from an EMBL/GenBank/DDBJ whole genome shotgun (WGS) entry which is preliminary data.</text>
</comment>
<dbReference type="Proteomes" id="UP000440498">
    <property type="component" value="Unassembled WGS sequence"/>
</dbReference>
<protein>
    <submittedName>
        <fullName evidence="2">Uncharacterized protein</fullName>
    </submittedName>
</protein>